<proteinExistence type="predicted"/>
<comment type="caution">
    <text evidence="1">The sequence shown here is derived from an EMBL/GenBank/DDBJ whole genome shotgun (WGS) entry which is preliminary data.</text>
</comment>
<protein>
    <submittedName>
        <fullName evidence="1">Uncharacterized protein</fullName>
    </submittedName>
</protein>
<dbReference type="Proteomes" id="UP000584374">
    <property type="component" value="Unassembled WGS sequence"/>
</dbReference>
<organism evidence="1 2">
    <name type="scientific">Saccharopolyspora phatthalungensis</name>
    <dbReference type="NCBI Taxonomy" id="664693"/>
    <lineage>
        <taxon>Bacteria</taxon>
        <taxon>Bacillati</taxon>
        <taxon>Actinomycetota</taxon>
        <taxon>Actinomycetes</taxon>
        <taxon>Pseudonocardiales</taxon>
        <taxon>Pseudonocardiaceae</taxon>
        <taxon>Saccharopolyspora</taxon>
    </lineage>
</organism>
<evidence type="ECO:0000313" key="2">
    <source>
        <dbReference type="Proteomes" id="UP000584374"/>
    </source>
</evidence>
<dbReference type="EMBL" id="JACHIW010000001">
    <property type="protein sequence ID" value="MBB5154525.1"/>
    <property type="molecule type" value="Genomic_DNA"/>
</dbReference>
<sequence>MSGVAGPPATPLASVCYWRKQGSANGNPACLPGMSGTVVDGGWSPDNKTLARAGRLSAGGAAGLQPNGIPSRQ</sequence>
<dbReference type="AlphaFoldDB" id="A0A840Q7Z4"/>
<accession>A0A840Q7Z4</accession>
<gene>
    <name evidence="1" type="ORF">BJ970_002059</name>
</gene>
<name>A0A840Q7Z4_9PSEU</name>
<evidence type="ECO:0000313" key="1">
    <source>
        <dbReference type="EMBL" id="MBB5154525.1"/>
    </source>
</evidence>
<keyword evidence="2" id="KW-1185">Reference proteome</keyword>
<reference evidence="1 2" key="1">
    <citation type="submission" date="2020-08" db="EMBL/GenBank/DDBJ databases">
        <title>Sequencing the genomes of 1000 actinobacteria strains.</title>
        <authorList>
            <person name="Klenk H.-P."/>
        </authorList>
    </citation>
    <scope>NUCLEOTIDE SEQUENCE [LARGE SCALE GENOMIC DNA]</scope>
    <source>
        <strain evidence="1 2">DSM 45584</strain>
    </source>
</reference>